<evidence type="ECO:0000256" key="4">
    <source>
        <dbReference type="ARBA" id="ARBA00023274"/>
    </source>
</evidence>
<feature type="domain" description="Large ribosomal subunit protein bL25 beta" evidence="8">
    <location>
        <begin position="101"/>
        <end position="179"/>
    </location>
</feature>
<proteinExistence type="inferred from homology"/>
<dbReference type="SUPFAM" id="SSF50715">
    <property type="entry name" value="Ribosomal protein L25-like"/>
    <property type="match status" value="1"/>
</dbReference>
<keyword evidence="1 5" id="KW-0699">rRNA-binding</keyword>
<evidence type="ECO:0000256" key="3">
    <source>
        <dbReference type="ARBA" id="ARBA00022980"/>
    </source>
</evidence>
<dbReference type="InterPro" id="IPR037121">
    <property type="entry name" value="Ribosomal_bL25_C"/>
</dbReference>
<dbReference type="InterPro" id="IPR011035">
    <property type="entry name" value="Ribosomal_bL25/Gln-tRNA_synth"/>
</dbReference>
<feature type="compositionally biased region" description="Acidic residues" evidence="6">
    <location>
        <begin position="180"/>
        <end position="194"/>
    </location>
</feature>
<evidence type="ECO:0000256" key="6">
    <source>
        <dbReference type="SAM" id="MobiDB-lite"/>
    </source>
</evidence>
<evidence type="ECO:0000256" key="1">
    <source>
        <dbReference type="ARBA" id="ARBA00022730"/>
    </source>
</evidence>
<dbReference type="InterPro" id="IPR020930">
    <property type="entry name" value="Ribosomal_uL5_bac-type"/>
</dbReference>
<comment type="similarity">
    <text evidence="5">Belongs to the bacterial ribosomal protein bL25 family. CTC subfamily.</text>
</comment>
<dbReference type="CDD" id="cd00495">
    <property type="entry name" value="Ribosomal_L25_TL5_CTC"/>
    <property type="match status" value="1"/>
</dbReference>
<dbReference type="HAMAP" id="MF_01334">
    <property type="entry name" value="Ribosomal_bL25_CTC"/>
    <property type="match status" value="1"/>
</dbReference>
<dbReference type="PANTHER" id="PTHR33284:SF1">
    <property type="entry name" value="RIBOSOMAL PROTEIN L25_GLN-TRNA SYNTHETASE, ANTI-CODON-BINDING DOMAIN-CONTAINING PROTEIN"/>
    <property type="match status" value="1"/>
</dbReference>
<accession>A0ABU2B1N2</accession>
<keyword evidence="4 5" id="KW-0687">Ribonucleoprotein</keyword>
<dbReference type="NCBIfam" id="TIGR00731">
    <property type="entry name" value="bL25_bact_ctc"/>
    <property type="match status" value="1"/>
</dbReference>
<evidence type="ECO:0000256" key="2">
    <source>
        <dbReference type="ARBA" id="ARBA00022884"/>
    </source>
</evidence>
<feature type="region of interest" description="Disordered" evidence="6">
    <location>
        <begin position="180"/>
        <end position="212"/>
    </location>
</feature>
<reference evidence="9 10" key="1">
    <citation type="submission" date="2023-07" db="EMBL/GenBank/DDBJ databases">
        <title>Sequencing the genomes of 1000 actinobacteria strains.</title>
        <authorList>
            <person name="Klenk H.-P."/>
        </authorList>
    </citation>
    <scope>NUCLEOTIDE SEQUENCE [LARGE SCALE GENOMIC DNA]</scope>
    <source>
        <strain evidence="9 10">DSM 22966</strain>
    </source>
</reference>
<comment type="subunit">
    <text evidence="5">Part of the 50S ribosomal subunit; part of the 5S rRNA/L5/L18/L25 subcomplex. Contacts the 5S rRNA. Binds to the 5S rRNA independently of L5 and L18.</text>
</comment>
<comment type="caution">
    <text evidence="9">The sequence shown here is derived from an EMBL/GenBank/DDBJ whole genome shotgun (WGS) entry which is preliminary data.</text>
</comment>
<dbReference type="Gene3D" id="2.40.240.10">
    <property type="entry name" value="Ribosomal Protein L25, Chain P"/>
    <property type="match status" value="1"/>
</dbReference>
<keyword evidence="3 5" id="KW-0689">Ribosomal protein</keyword>
<dbReference type="Pfam" id="PF14693">
    <property type="entry name" value="Ribosomal_TL5_C"/>
    <property type="match status" value="1"/>
</dbReference>
<evidence type="ECO:0000259" key="7">
    <source>
        <dbReference type="Pfam" id="PF01386"/>
    </source>
</evidence>
<dbReference type="InterPro" id="IPR020056">
    <property type="entry name" value="Rbsml_bL25/Gln-tRNA_synth_N"/>
</dbReference>
<dbReference type="NCBIfam" id="NF004131">
    <property type="entry name" value="PRK05618.2-1"/>
    <property type="match status" value="1"/>
</dbReference>
<evidence type="ECO:0000313" key="10">
    <source>
        <dbReference type="Proteomes" id="UP001183794"/>
    </source>
</evidence>
<dbReference type="Proteomes" id="UP001183794">
    <property type="component" value="Unassembled WGS sequence"/>
</dbReference>
<dbReference type="Pfam" id="PF01386">
    <property type="entry name" value="Ribosomal_L25p"/>
    <property type="match status" value="1"/>
</dbReference>
<evidence type="ECO:0000313" key="9">
    <source>
        <dbReference type="EMBL" id="MDR7347517.1"/>
    </source>
</evidence>
<feature type="domain" description="Large ribosomal subunit protein bL25 L25" evidence="7">
    <location>
        <begin position="8"/>
        <end position="92"/>
    </location>
</feature>
<gene>
    <name evidence="5" type="primary">rplY</name>
    <name evidence="5" type="synonym">ctc</name>
    <name evidence="9" type="ORF">J2S62_001774</name>
</gene>
<comment type="function">
    <text evidence="5">This is one of the proteins that binds to the 5S RNA in the ribosome where it forms part of the central protuberance.</text>
</comment>
<dbReference type="InterPro" id="IPR029751">
    <property type="entry name" value="Ribosomal_L25_dom"/>
</dbReference>
<dbReference type="RefSeq" id="WP_310173805.1">
    <property type="nucleotide sequence ID" value="NZ_BAABHE010000001.1"/>
</dbReference>
<dbReference type="EMBL" id="JAVDYJ010000001">
    <property type="protein sequence ID" value="MDR7347517.1"/>
    <property type="molecule type" value="Genomic_DNA"/>
</dbReference>
<name>A0ABU2B1N2_9MICC</name>
<keyword evidence="10" id="KW-1185">Reference proteome</keyword>
<dbReference type="GO" id="GO:0005840">
    <property type="term" value="C:ribosome"/>
    <property type="evidence" value="ECO:0007669"/>
    <property type="project" value="UniProtKB-KW"/>
</dbReference>
<organism evidence="9 10">
    <name type="scientific">Enteractinococcus fodinae</name>
    <dbReference type="NCBI Taxonomy" id="684663"/>
    <lineage>
        <taxon>Bacteria</taxon>
        <taxon>Bacillati</taxon>
        <taxon>Actinomycetota</taxon>
        <taxon>Actinomycetes</taxon>
        <taxon>Micrococcales</taxon>
        <taxon>Micrococcaceae</taxon>
    </lineage>
</organism>
<dbReference type="InterPro" id="IPR001021">
    <property type="entry name" value="Ribosomal_bL25_long"/>
</dbReference>
<evidence type="ECO:0000256" key="5">
    <source>
        <dbReference type="HAMAP-Rule" id="MF_01334"/>
    </source>
</evidence>
<dbReference type="PANTHER" id="PTHR33284">
    <property type="entry name" value="RIBOSOMAL PROTEIN L25/GLN-TRNA SYNTHETASE, ANTI-CODON-BINDING DOMAIN-CONTAINING PROTEIN"/>
    <property type="match status" value="1"/>
</dbReference>
<keyword evidence="2 5" id="KW-0694">RNA-binding</keyword>
<dbReference type="Gene3D" id="2.170.120.20">
    <property type="entry name" value="Ribosomal protein L25, beta domain"/>
    <property type="match status" value="1"/>
</dbReference>
<sequence>MAVDYIELTVENRTDFGKGAARRARRDGYIPAVLYGHGEEPRHLLLPRHEGFLALRNANQLLRLVEGDSAEMALPKDIQRNPLKDEVDHVDLILVRRGELVTVDVWVEVIGEPAPDHTYVLEANSIPVEADALDLPESVEIDLTGRTAGEHVYGTDVILPEGVTLDVEDPEEYLIATVDEVSEQDLGEDTDADASGEVPTVAEQAAAKSADE</sequence>
<dbReference type="InterPro" id="IPR020057">
    <property type="entry name" value="Ribosomal_bL25_b-dom"/>
</dbReference>
<evidence type="ECO:0000259" key="8">
    <source>
        <dbReference type="Pfam" id="PF14693"/>
    </source>
</evidence>
<protein>
    <recommendedName>
        <fullName evidence="5">Large ribosomal subunit protein bL25</fullName>
    </recommendedName>
    <alternativeName>
        <fullName evidence="5">General stress protein CTC</fullName>
    </alternativeName>
</protein>